<feature type="region of interest" description="Disordered" evidence="1">
    <location>
        <begin position="41"/>
        <end position="135"/>
    </location>
</feature>
<evidence type="ECO:0000313" key="2">
    <source>
        <dbReference type="EMBL" id="KAK9821040.1"/>
    </source>
</evidence>
<name>A0AAW1QHY9_9CHLO</name>
<reference evidence="2 3" key="1">
    <citation type="journal article" date="2024" name="Nat. Commun.">
        <title>Phylogenomics reveals the evolutionary origins of lichenization in chlorophyte algae.</title>
        <authorList>
            <person name="Puginier C."/>
            <person name="Libourel C."/>
            <person name="Otte J."/>
            <person name="Skaloud P."/>
            <person name="Haon M."/>
            <person name="Grisel S."/>
            <person name="Petersen M."/>
            <person name="Berrin J.G."/>
            <person name="Delaux P.M."/>
            <person name="Dal Grande F."/>
            <person name="Keller J."/>
        </authorList>
    </citation>
    <scope>NUCLEOTIDE SEQUENCE [LARGE SCALE GENOMIC DNA]</scope>
    <source>
        <strain evidence="2 3">SAG 2145</strain>
    </source>
</reference>
<proteinExistence type="predicted"/>
<comment type="caution">
    <text evidence="2">The sequence shown here is derived from an EMBL/GenBank/DDBJ whole genome shotgun (WGS) entry which is preliminary data.</text>
</comment>
<protein>
    <submittedName>
        <fullName evidence="2">Uncharacterized protein</fullName>
    </submittedName>
</protein>
<dbReference type="Pfam" id="PF23670">
    <property type="entry name" value="PIGBOS1"/>
    <property type="match status" value="1"/>
</dbReference>
<evidence type="ECO:0000256" key="1">
    <source>
        <dbReference type="SAM" id="MobiDB-lite"/>
    </source>
</evidence>
<sequence>MSFGRFFTRLRPLHLAVAVGVGVSSGQYIFAPALRDYFKQLPDEVRTGQPAPPEPGTRPQSNNWSEVWKHVSTTSQPAKDADQALQSSEPAMKHQAEAGAAAIPHKASQATLQGPDCKPLHSKTLAAEPLSGRLM</sequence>
<keyword evidence="3" id="KW-1185">Reference proteome</keyword>
<dbReference type="AlphaFoldDB" id="A0AAW1QHY9"/>
<accession>A0AAW1QHY9</accession>
<evidence type="ECO:0000313" key="3">
    <source>
        <dbReference type="Proteomes" id="UP001438707"/>
    </source>
</evidence>
<feature type="compositionally biased region" description="Polar residues" evidence="1">
    <location>
        <begin position="58"/>
        <end position="77"/>
    </location>
</feature>
<organism evidence="2 3">
    <name type="scientific">Apatococcus lobatus</name>
    <dbReference type="NCBI Taxonomy" id="904363"/>
    <lineage>
        <taxon>Eukaryota</taxon>
        <taxon>Viridiplantae</taxon>
        <taxon>Chlorophyta</taxon>
        <taxon>core chlorophytes</taxon>
        <taxon>Trebouxiophyceae</taxon>
        <taxon>Chlorellales</taxon>
        <taxon>Chlorellaceae</taxon>
        <taxon>Apatococcus</taxon>
    </lineage>
</organism>
<dbReference type="EMBL" id="JALJOS010000041">
    <property type="protein sequence ID" value="KAK9821040.1"/>
    <property type="molecule type" value="Genomic_DNA"/>
</dbReference>
<dbReference type="InterPro" id="IPR057394">
    <property type="entry name" value="PIGBOS1"/>
</dbReference>
<gene>
    <name evidence="2" type="ORF">WJX74_004786</name>
</gene>
<dbReference type="Proteomes" id="UP001438707">
    <property type="component" value="Unassembled WGS sequence"/>
</dbReference>